<protein>
    <recommendedName>
        <fullName evidence="5">NADPH-dependent 7-cyano-7-deazaguanine reductase</fullName>
        <ecNumber evidence="5">1.7.1.13</ecNumber>
    </recommendedName>
    <alternativeName>
        <fullName evidence="5">7-cyano-7-carbaguanine reductase</fullName>
    </alternativeName>
    <alternativeName>
        <fullName evidence="5">NADPH-dependent nitrile oxidoreductase</fullName>
    </alternativeName>
    <alternativeName>
        <fullName evidence="5">PreQ(0) reductase</fullName>
    </alternativeName>
</protein>
<proteinExistence type="inferred from homology"/>
<evidence type="ECO:0000256" key="3">
    <source>
        <dbReference type="ARBA" id="ARBA00022857"/>
    </source>
</evidence>
<dbReference type="Pfam" id="PF14489">
    <property type="entry name" value="QueF"/>
    <property type="match status" value="1"/>
</dbReference>
<feature type="binding site" evidence="5">
    <location>
        <begin position="260"/>
        <end position="261"/>
    </location>
    <ligand>
        <name>NADPH</name>
        <dbReference type="ChEBI" id="CHEBI:57783"/>
    </ligand>
</feature>
<dbReference type="AlphaFoldDB" id="A0A803FTP7"/>
<feature type="binding site" evidence="5">
    <location>
        <begin position="91"/>
        <end position="93"/>
    </location>
    <ligand>
        <name>substrate</name>
    </ligand>
</feature>
<dbReference type="InterPro" id="IPR016428">
    <property type="entry name" value="QueF_type2"/>
</dbReference>
<feature type="active site" description="Thioimide intermediate" evidence="5">
    <location>
        <position position="192"/>
    </location>
</feature>
<dbReference type="InterPro" id="IPR050084">
    <property type="entry name" value="NADPH_dep_7-cyano-7-deazaG_red"/>
</dbReference>
<evidence type="ECO:0000256" key="1">
    <source>
        <dbReference type="ARBA" id="ARBA00022490"/>
    </source>
</evidence>
<dbReference type="NCBIfam" id="TIGR03138">
    <property type="entry name" value="QueF"/>
    <property type="match status" value="1"/>
</dbReference>
<dbReference type="InterPro" id="IPR029139">
    <property type="entry name" value="QueF_N"/>
</dbReference>
<dbReference type="Proteomes" id="UP000294289">
    <property type="component" value="Chromosome"/>
</dbReference>
<comment type="subcellular location">
    <subcellularLocation>
        <location evidence="5">Cytoplasm</location>
    </subcellularLocation>
</comment>
<feature type="active site" description="Proton donor" evidence="5">
    <location>
        <position position="199"/>
    </location>
</feature>
<dbReference type="EMBL" id="LR217737">
    <property type="protein sequence ID" value="VFP88144.1"/>
    <property type="molecule type" value="Genomic_DNA"/>
</dbReference>
<dbReference type="PIRSF" id="PIRSF004750">
    <property type="entry name" value="Nitrile_oxidored_YqcD_prd"/>
    <property type="match status" value="1"/>
</dbReference>
<accession>A0A803FTP7</accession>
<comment type="catalytic activity">
    <reaction evidence="5">
        <text>7-aminomethyl-7-carbaguanine + 2 NADP(+) = 7-cyano-7-carbaguanine + 2 NADPH + 3 H(+)</text>
        <dbReference type="Rhea" id="RHEA:13409"/>
        <dbReference type="ChEBI" id="CHEBI:15378"/>
        <dbReference type="ChEBI" id="CHEBI:45075"/>
        <dbReference type="ChEBI" id="CHEBI:57783"/>
        <dbReference type="ChEBI" id="CHEBI:58349"/>
        <dbReference type="ChEBI" id="CHEBI:58703"/>
        <dbReference type="EC" id="1.7.1.13"/>
    </reaction>
</comment>
<name>A0A803FTP7_9GAMM</name>
<dbReference type="PANTHER" id="PTHR34354">
    <property type="entry name" value="NADPH-DEPENDENT 7-CYANO-7-DEAZAGUANINE REDUCTASE"/>
    <property type="match status" value="1"/>
</dbReference>
<feature type="binding site" evidence="5">
    <location>
        <begin position="231"/>
        <end position="232"/>
    </location>
    <ligand>
        <name>substrate</name>
    </ligand>
</feature>
<dbReference type="GO" id="GO:0008616">
    <property type="term" value="P:tRNA queuosine(34) biosynthetic process"/>
    <property type="evidence" value="ECO:0007669"/>
    <property type="project" value="UniProtKB-UniRule"/>
</dbReference>
<sequence length="284" mass="32853">MKFIDMDNNINSINTFLLGKRTQYHATYNPTLLHSIPRKLHRDMLNISVCNAPLYGEDIWTLYELSWLNKNGLPQVAIGEVVFNSNNINLIESKSLKLYLNSLNQTKFTDSNQVRQTIELDLNKCVIGVARVKISSLEDIEGQSIGSLDGICIDKQDIVIDKYTLNADYLLNSTDQRISEEKLTSNLLKSNCLITQQPDWGTIQISYRGPQINHEALLRYLISYRQHNEFHEHCVERIFYDLLNYCKPEILSVYARYTRRGGLDINSWRSNTDFVPDDSRLARQ</sequence>
<evidence type="ECO:0000313" key="8">
    <source>
        <dbReference type="Proteomes" id="UP000294289"/>
    </source>
</evidence>
<feature type="binding site" evidence="5">
    <location>
        <begin position="93"/>
        <end position="94"/>
    </location>
    <ligand>
        <name>NADPH</name>
        <dbReference type="ChEBI" id="CHEBI:57783"/>
    </ligand>
</feature>
<comment type="function">
    <text evidence="5">Catalyzes the NADPH-dependent reduction of 7-cyano-7-deazaguanine (preQ0) to 7-aminomethyl-7-deazaguanine (preQ1).</text>
</comment>
<comment type="subunit">
    <text evidence="5">Homodimer.</text>
</comment>
<reference evidence="7 8" key="1">
    <citation type="submission" date="2019-02" db="EMBL/GenBank/DDBJ databases">
        <authorList>
            <person name="Manzano-Marin A."/>
            <person name="Manzano-Marin A."/>
        </authorList>
    </citation>
    <scope>NUCLEOTIDE SEQUENCE [LARGE SCALE GENOMIC DNA]</scope>
    <source>
        <strain evidence="7 8">ErCipiceae</strain>
    </source>
</reference>
<dbReference type="InterPro" id="IPR043133">
    <property type="entry name" value="GTP-CH-I_C/QueF"/>
</dbReference>
<comment type="similarity">
    <text evidence="5">Belongs to the GTP cyclohydrolase I family. QueF type 2 subfamily.</text>
</comment>
<dbReference type="Gene3D" id="3.30.1130.10">
    <property type="match status" value="2"/>
</dbReference>
<keyword evidence="1 5" id="KW-0963">Cytoplasm</keyword>
<organism evidence="7 8">
    <name type="scientific">Candidatus Erwinia haradaeae</name>
    <dbReference type="NCBI Taxonomy" id="1922217"/>
    <lineage>
        <taxon>Bacteria</taxon>
        <taxon>Pseudomonadati</taxon>
        <taxon>Pseudomonadota</taxon>
        <taxon>Gammaproteobacteria</taxon>
        <taxon>Enterobacterales</taxon>
        <taxon>Erwiniaceae</taxon>
        <taxon>Erwinia</taxon>
    </lineage>
</organism>
<gene>
    <name evidence="5 7" type="primary">queF</name>
    <name evidence="7" type="ORF">ERCIPICE3303_357</name>
</gene>
<dbReference type="GO" id="GO:0005737">
    <property type="term" value="C:cytoplasm"/>
    <property type="evidence" value="ECO:0007669"/>
    <property type="project" value="UniProtKB-SubCell"/>
</dbReference>
<evidence type="ECO:0000256" key="4">
    <source>
        <dbReference type="ARBA" id="ARBA00023002"/>
    </source>
</evidence>
<evidence type="ECO:0000313" key="7">
    <source>
        <dbReference type="EMBL" id="VFP88144.1"/>
    </source>
</evidence>
<dbReference type="SUPFAM" id="SSF55620">
    <property type="entry name" value="Tetrahydrobiopterin biosynthesis enzymes-like"/>
    <property type="match status" value="1"/>
</dbReference>
<comment type="pathway">
    <text evidence="5">tRNA modification; tRNA-queuosine biosynthesis.</text>
</comment>
<keyword evidence="4 5" id="KW-0560">Oxidoreductase</keyword>
<dbReference type="Pfam" id="PF14819">
    <property type="entry name" value="QueF_N"/>
    <property type="match status" value="1"/>
</dbReference>
<evidence type="ECO:0000256" key="5">
    <source>
        <dbReference type="HAMAP-Rule" id="MF_00817"/>
    </source>
</evidence>
<keyword evidence="3 5" id="KW-0521">NADP</keyword>
<dbReference type="GO" id="GO:0033739">
    <property type="term" value="F:preQ1 synthase activity"/>
    <property type="evidence" value="ECO:0007669"/>
    <property type="project" value="UniProtKB-UniRule"/>
</dbReference>
<keyword evidence="2 5" id="KW-0671">Queuosine biosynthesis</keyword>
<dbReference type="InterPro" id="IPR029500">
    <property type="entry name" value="QueF"/>
</dbReference>
<evidence type="ECO:0000259" key="6">
    <source>
        <dbReference type="Pfam" id="PF14819"/>
    </source>
</evidence>
<dbReference type="UniPathway" id="UPA00392"/>
<feature type="domain" description="NADPH-dependent 7-cyano-7-deazaguanine reductase N-terminal" evidence="6">
    <location>
        <begin position="24"/>
        <end position="133"/>
    </location>
</feature>
<dbReference type="EC" id="1.7.1.13" evidence="5"/>
<evidence type="ECO:0000256" key="2">
    <source>
        <dbReference type="ARBA" id="ARBA00022785"/>
    </source>
</evidence>
<dbReference type="PANTHER" id="PTHR34354:SF1">
    <property type="entry name" value="NADPH-DEPENDENT 7-CYANO-7-DEAZAGUANINE REDUCTASE"/>
    <property type="match status" value="1"/>
</dbReference>
<dbReference type="RefSeq" id="WP_416046610.1">
    <property type="nucleotide sequence ID" value="NZ_LR217737.1"/>
</dbReference>
<dbReference type="HAMAP" id="MF_00817">
    <property type="entry name" value="QueF_type2"/>
    <property type="match status" value="1"/>
</dbReference>